<proteinExistence type="predicted"/>
<dbReference type="EMBL" id="JABFUD020000018">
    <property type="protein sequence ID" value="KAI5065753.1"/>
    <property type="molecule type" value="Genomic_DNA"/>
</dbReference>
<gene>
    <name evidence="1" type="ORF">GOP47_0018377</name>
</gene>
<evidence type="ECO:0000313" key="2">
    <source>
        <dbReference type="Proteomes" id="UP000886520"/>
    </source>
</evidence>
<name>A0A9D4Z829_ADICA</name>
<evidence type="ECO:0000313" key="1">
    <source>
        <dbReference type="EMBL" id="KAI5065753.1"/>
    </source>
</evidence>
<reference evidence="1" key="1">
    <citation type="submission" date="2021-01" db="EMBL/GenBank/DDBJ databases">
        <title>Adiantum capillus-veneris genome.</title>
        <authorList>
            <person name="Fang Y."/>
            <person name="Liao Q."/>
        </authorList>
    </citation>
    <scope>NUCLEOTIDE SEQUENCE</scope>
    <source>
        <strain evidence="1">H3</strain>
        <tissue evidence="1">Leaf</tissue>
    </source>
</reference>
<dbReference type="AlphaFoldDB" id="A0A9D4Z829"/>
<sequence>MSGGSPSALALFWMRCRFMGDEERSSWLGDRGAPGVEPLAVPALLDSQRRLNLRPFYGGGAWRLPILPWRANHLLVLFVMGWYVNCGDGCAR</sequence>
<accession>A0A9D4Z829</accession>
<keyword evidence="2" id="KW-1185">Reference proteome</keyword>
<protein>
    <submittedName>
        <fullName evidence="1">Uncharacterized protein</fullName>
    </submittedName>
</protein>
<dbReference type="Proteomes" id="UP000886520">
    <property type="component" value="Chromosome 18"/>
</dbReference>
<comment type="caution">
    <text evidence="1">The sequence shown here is derived from an EMBL/GenBank/DDBJ whole genome shotgun (WGS) entry which is preliminary data.</text>
</comment>
<organism evidence="1 2">
    <name type="scientific">Adiantum capillus-veneris</name>
    <name type="common">Maidenhair fern</name>
    <dbReference type="NCBI Taxonomy" id="13818"/>
    <lineage>
        <taxon>Eukaryota</taxon>
        <taxon>Viridiplantae</taxon>
        <taxon>Streptophyta</taxon>
        <taxon>Embryophyta</taxon>
        <taxon>Tracheophyta</taxon>
        <taxon>Polypodiopsida</taxon>
        <taxon>Polypodiidae</taxon>
        <taxon>Polypodiales</taxon>
        <taxon>Pteridineae</taxon>
        <taxon>Pteridaceae</taxon>
        <taxon>Vittarioideae</taxon>
        <taxon>Adiantum</taxon>
    </lineage>
</organism>